<evidence type="ECO:0000259" key="18">
    <source>
        <dbReference type="PROSITE" id="PS51068"/>
    </source>
</evidence>
<dbReference type="PANTHER" id="PTHR22993">
    <property type="entry name" value="FORMAMIDOPYRIMIDINE-DNA GLYCOSYLASE"/>
    <property type="match status" value="1"/>
</dbReference>
<comment type="similarity">
    <text evidence="3">Belongs to the FPG family.</text>
</comment>
<dbReference type="InterPro" id="IPR015887">
    <property type="entry name" value="DNA_glyclase_Znf_dom_DNA_BS"/>
</dbReference>
<dbReference type="CDD" id="cd08966">
    <property type="entry name" value="EcFpg-like_N"/>
    <property type="match status" value="1"/>
</dbReference>
<keyword evidence="7 16" id="KW-0863">Zinc-finger</keyword>
<dbReference type="NCBIfam" id="NF002211">
    <property type="entry name" value="PRK01103.1"/>
    <property type="match status" value="1"/>
</dbReference>
<proteinExistence type="inferred from homology"/>
<dbReference type="Gene3D" id="1.10.8.50">
    <property type="match status" value="1"/>
</dbReference>
<dbReference type="SUPFAM" id="SSF46946">
    <property type="entry name" value="S13-like H2TH domain"/>
    <property type="match status" value="1"/>
</dbReference>
<accession>A0A554LMC9</accession>
<organism evidence="19 20">
    <name type="scientific">Candidatus Berkelbacteria bacterium Athens1014_28</name>
    <dbReference type="NCBI Taxonomy" id="2017145"/>
    <lineage>
        <taxon>Bacteria</taxon>
        <taxon>Candidatus Berkelbacteria</taxon>
    </lineage>
</organism>
<evidence type="ECO:0000256" key="9">
    <source>
        <dbReference type="ARBA" id="ARBA00022833"/>
    </source>
</evidence>
<dbReference type="SMART" id="SM00898">
    <property type="entry name" value="Fapy_DNA_glyco"/>
    <property type="match status" value="1"/>
</dbReference>
<dbReference type="InterPro" id="IPR020629">
    <property type="entry name" value="FPG_Glyclase"/>
</dbReference>
<keyword evidence="13" id="KW-0511">Multifunctional enzyme</keyword>
<dbReference type="AlphaFoldDB" id="A0A554LMC9"/>
<dbReference type="InterPro" id="IPR035937">
    <property type="entry name" value="FPG_N"/>
</dbReference>
<dbReference type="GO" id="GO:0006284">
    <property type="term" value="P:base-excision repair"/>
    <property type="evidence" value="ECO:0007669"/>
    <property type="project" value="InterPro"/>
</dbReference>
<dbReference type="PROSITE" id="PS51066">
    <property type="entry name" value="ZF_FPG_2"/>
    <property type="match status" value="1"/>
</dbReference>
<comment type="catalytic activity">
    <reaction evidence="15">
        <text>2'-deoxyribonucleotide-(2'-deoxyribose 5'-phosphate)-2'-deoxyribonucleotide-DNA = a 3'-end 2'-deoxyribonucleotide-(2,3-dehydro-2,3-deoxyribose 5'-phosphate)-DNA + a 5'-end 5'-phospho-2'-deoxyribonucleoside-DNA + H(+)</text>
        <dbReference type="Rhea" id="RHEA:66592"/>
        <dbReference type="Rhea" id="RHEA-COMP:13180"/>
        <dbReference type="Rhea" id="RHEA-COMP:16897"/>
        <dbReference type="Rhea" id="RHEA-COMP:17067"/>
        <dbReference type="ChEBI" id="CHEBI:15378"/>
        <dbReference type="ChEBI" id="CHEBI:136412"/>
        <dbReference type="ChEBI" id="CHEBI:157695"/>
        <dbReference type="ChEBI" id="CHEBI:167181"/>
        <dbReference type="EC" id="4.2.99.18"/>
    </reaction>
</comment>
<evidence type="ECO:0000256" key="16">
    <source>
        <dbReference type="PROSITE-ProRule" id="PRU00391"/>
    </source>
</evidence>
<dbReference type="SUPFAM" id="SSF57716">
    <property type="entry name" value="Glucocorticoid receptor-like (DNA-binding domain)"/>
    <property type="match status" value="1"/>
</dbReference>
<feature type="domain" description="Formamidopyrimidine-DNA glycosylase catalytic" evidence="18">
    <location>
        <begin position="2"/>
        <end position="136"/>
    </location>
</feature>
<evidence type="ECO:0000256" key="11">
    <source>
        <dbReference type="ARBA" id="ARBA00023204"/>
    </source>
</evidence>
<dbReference type="SMART" id="SM01232">
    <property type="entry name" value="H2TH"/>
    <property type="match status" value="1"/>
</dbReference>
<evidence type="ECO:0000256" key="4">
    <source>
        <dbReference type="ARBA" id="ARBA00011245"/>
    </source>
</evidence>
<dbReference type="InterPro" id="IPR012319">
    <property type="entry name" value="FPG_cat"/>
</dbReference>
<dbReference type="Pfam" id="PF01149">
    <property type="entry name" value="Fapy_DNA_glyco"/>
    <property type="match status" value="1"/>
</dbReference>
<protein>
    <submittedName>
        <fullName evidence="19">Formamidopyrimidine-DNA glycosidase</fullName>
    </submittedName>
</protein>
<keyword evidence="12" id="KW-0456">Lyase</keyword>
<keyword evidence="8" id="KW-0378">Hydrolase</keyword>
<dbReference type="Pfam" id="PF06831">
    <property type="entry name" value="H2TH"/>
    <property type="match status" value="1"/>
</dbReference>
<reference evidence="19 20" key="1">
    <citation type="submission" date="2017-07" db="EMBL/GenBank/DDBJ databases">
        <title>Mechanisms for carbon and nitrogen cycling indicate functional differentiation within the Candidate Phyla Radiation.</title>
        <authorList>
            <person name="Danczak R.E."/>
            <person name="Johnston M.D."/>
            <person name="Kenah C."/>
            <person name="Slattery M."/>
            <person name="Wrighton K.C."/>
            <person name="Wilkins M.J."/>
        </authorList>
    </citation>
    <scope>NUCLEOTIDE SEQUENCE [LARGE SCALE GENOMIC DNA]</scope>
    <source>
        <strain evidence="19">Athens1014_28</strain>
    </source>
</reference>
<sequence length="294" mass="33290">MPELPEVETIRRGLQKAIIGKTIVAVEIRVPKMFHGNKSKIIGKKVKNIERRAKQIIIDLEGKNDLLIHLKMTGQLIYREKVEMRDEKEEVRIKNQIAGGHPSKDWFDNLPNATTHIIFDFSDGSKLFFNDLRKFGWIKVFNANELASLLADSLGVEPFDKEFTAKKLAEIIAKKPRWNIKKILTDQSLISGIGNIYADESLFYAGILPTRLGSMIKYDEVLRLHTSIIKALNIGLKYGGSSENTYVQIDGSRGKAQEHFQVYSRGGKKCSCGGVVKKIRLNSRGTHFCEKCQK</sequence>
<evidence type="ECO:0000256" key="14">
    <source>
        <dbReference type="ARBA" id="ARBA00023295"/>
    </source>
</evidence>
<evidence type="ECO:0000313" key="20">
    <source>
        <dbReference type="Proteomes" id="UP000316495"/>
    </source>
</evidence>
<evidence type="ECO:0000256" key="7">
    <source>
        <dbReference type="ARBA" id="ARBA00022771"/>
    </source>
</evidence>
<comment type="subunit">
    <text evidence="4">Monomer.</text>
</comment>
<evidence type="ECO:0000259" key="17">
    <source>
        <dbReference type="PROSITE" id="PS51066"/>
    </source>
</evidence>
<gene>
    <name evidence="19" type="ORF">Athens101428_467</name>
</gene>
<dbReference type="GO" id="GO:0008270">
    <property type="term" value="F:zinc ion binding"/>
    <property type="evidence" value="ECO:0007669"/>
    <property type="project" value="UniProtKB-KW"/>
</dbReference>
<dbReference type="Gene3D" id="3.20.190.10">
    <property type="entry name" value="MutM-like, N-terminal"/>
    <property type="match status" value="1"/>
</dbReference>
<evidence type="ECO:0000256" key="6">
    <source>
        <dbReference type="ARBA" id="ARBA00022763"/>
    </source>
</evidence>
<comment type="cofactor">
    <cofactor evidence="2">
        <name>Zn(2+)</name>
        <dbReference type="ChEBI" id="CHEBI:29105"/>
    </cofactor>
</comment>
<evidence type="ECO:0000256" key="12">
    <source>
        <dbReference type="ARBA" id="ARBA00023239"/>
    </source>
</evidence>
<feature type="domain" description="FPG-type" evidence="17">
    <location>
        <begin position="261"/>
        <end position="294"/>
    </location>
</feature>
<evidence type="ECO:0000313" key="19">
    <source>
        <dbReference type="EMBL" id="TSC93944.1"/>
    </source>
</evidence>
<evidence type="ECO:0000256" key="10">
    <source>
        <dbReference type="ARBA" id="ARBA00023125"/>
    </source>
</evidence>
<evidence type="ECO:0000256" key="15">
    <source>
        <dbReference type="ARBA" id="ARBA00044632"/>
    </source>
</evidence>
<dbReference type="Proteomes" id="UP000316495">
    <property type="component" value="Unassembled WGS sequence"/>
</dbReference>
<dbReference type="PANTHER" id="PTHR22993:SF9">
    <property type="entry name" value="FORMAMIDOPYRIMIDINE-DNA GLYCOSYLASE"/>
    <property type="match status" value="1"/>
</dbReference>
<keyword evidence="10" id="KW-0238">DNA-binding</keyword>
<comment type="caution">
    <text evidence="19">The sequence shown here is derived from an EMBL/GenBank/DDBJ whole genome shotgun (WGS) entry which is preliminary data.</text>
</comment>
<dbReference type="InterPro" id="IPR010663">
    <property type="entry name" value="Znf_FPG/IleRS"/>
</dbReference>
<dbReference type="GO" id="GO:0034039">
    <property type="term" value="F:8-oxo-7,8-dihydroguanine DNA N-glycosylase activity"/>
    <property type="evidence" value="ECO:0007669"/>
    <property type="project" value="TreeGrafter"/>
</dbReference>
<evidence type="ECO:0000256" key="1">
    <source>
        <dbReference type="ARBA" id="ARBA00001668"/>
    </source>
</evidence>
<dbReference type="GO" id="GO:0140078">
    <property type="term" value="F:class I DNA-(apurinic or apyrimidinic site) endonuclease activity"/>
    <property type="evidence" value="ECO:0007669"/>
    <property type="project" value="UniProtKB-EC"/>
</dbReference>
<name>A0A554LMC9_9BACT</name>
<dbReference type="InterPro" id="IPR015886">
    <property type="entry name" value="H2TH_FPG"/>
</dbReference>
<dbReference type="PROSITE" id="PS01242">
    <property type="entry name" value="ZF_FPG_1"/>
    <property type="match status" value="1"/>
</dbReference>
<keyword evidence="11" id="KW-0234">DNA repair</keyword>
<dbReference type="SUPFAM" id="SSF81624">
    <property type="entry name" value="N-terminal domain of MutM-like DNA repair proteins"/>
    <property type="match status" value="1"/>
</dbReference>
<dbReference type="GO" id="GO:0003684">
    <property type="term" value="F:damaged DNA binding"/>
    <property type="evidence" value="ECO:0007669"/>
    <property type="project" value="InterPro"/>
</dbReference>
<evidence type="ECO:0000256" key="13">
    <source>
        <dbReference type="ARBA" id="ARBA00023268"/>
    </source>
</evidence>
<keyword evidence="6" id="KW-0227">DNA damage</keyword>
<dbReference type="Pfam" id="PF06827">
    <property type="entry name" value="zf-FPG_IleRS"/>
    <property type="match status" value="1"/>
</dbReference>
<evidence type="ECO:0000256" key="2">
    <source>
        <dbReference type="ARBA" id="ARBA00001947"/>
    </source>
</evidence>
<dbReference type="FunFam" id="1.10.8.50:FF:000003">
    <property type="entry name" value="Formamidopyrimidine-DNA glycosylase"/>
    <property type="match status" value="1"/>
</dbReference>
<evidence type="ECO:0000256" key="8">
    <source>
        <dbReference type="ARBA" id="ARBA00022801"/>
    </source>
</evidence>
<keyword evidence="9" id="KW-0862">Zinc</keyword>
<dbReference type="InterPro" id="IPR010979">
    <property type="entry name" value="Ribosomal_uS13-like_H2TH"/>
</dbReference>
<dbReference type="EMBL" id="VMGN01000024">
    <property type="protein sequence ID" value="TSC93944.1"/>
    <property type="molecule type" value="Genomic_DNA"/>
</dbReference>
<evidence type="ECO:0000256" key="3">
    <source>
        <dbReference type="ARBA" id="ARBA00009409"/>
    </source>
</evidence>
<keyword evidence="14 19" id="KW-0326">Glycosidase</keyword>
<comment type="catalytic activity">
    <reaction evidence="1">
        <text>Hydrolysis of DNA containing ring-opened 7-methylguanine residues, releasing 2,6-diamino-4-hydroxy-5-(N-methyl)formamidopyrimidine.</text>
        <dbReference type="EC" id="3.2.2.23"/>
    </reaction>
</comment>
<keyword evidence="5" id="KW-0479">Metal-binding</keyword>
<dbReference type="PROSITE" id="PS51068">
    <property type="entry name" value="FPG_CAT"/>
    <property type="match status" value="1"/>
</dbReference>
<evidence type="ECO:0000256" key="5">
    <source>
        <dbReference type="ARBA" id="ARBA00022723"/>
    </source>
</evidence>
<dbReference type="InterPro" id="IPR000214">
    <property type="entry name" value="Znf_DNA_glyclase/AP_lyase"/>
</dbReference>